<dbReference type="Pfam" id="PF02371">
    <property type="entry name" value="Transposase_20"/>
    <property type="match status" value="1"/>
</dbReference>
<dbReference type="PANTHER" id="PTHR33055">
    <property type="entry name" value="TRANSPOSASE FOR INSERTION SEQUENCE ELEMENT IS1111A"/>
    <property type="match status" value="1"/>
</dbReference>
<gene>
    <name evidence="3" type="ORF">OU5_2876</name>
    <name evidence="4" type="ORF">OU5_4691</name>
    <name evidence="5" type="ORF">OU5_4798</name>
</gene>
<dbReference type="InterPro" id="IPR047650">
    <property type="entry name" value="Transpos_IS110"/>
</dbReference>
<organism evidence="4 6">
    <name type="scientific">Pseudomonas mandelii JR-1</name>
    <dbReference type="NCBI Taxonomy" id="1147786"/>
    <lineage>
        <taxon>Bacteria</taxon>
        <taxon>Pseudomonadati</taxon>
        <taxon>Pseudomonadota</taxon>
        <taxon>Gammaproteobacteria</taxon>
        <taxon>Pseudomonadales</taxon>
        <taxon>Pseudomonadaceae</taxon>
        <taxon>Pseudomonas</taxon>
    </lineage>
</organism>
<proteinExistence type="predicted"/>
<dbReference type="InterPro" id="IPR003346">
    <property type="entry name" value="Transposase_20"/>
</dbReference>
<name>A0A024EGU9_9PSED</name>
<dbReference type="EMBL" id="CP005960">
    <property type="protein sequence ID" value="AHZ69955.1"/>
    <property type="molecule type" value="Genomic_DNA"/>
</dbReference>
<dbReference type="GO" id="GO:0006313">
    <property type="term" value="P:DNA transposition"/>
    <property type="evidence" value="ECO:0007669"/>
    <property type="project" value="InterPro"/>
</dbReference>
<dbReference type="HOGENOM" id="CLU_036902_5_0_6"/>
<dbReference type="KEGG" id="pman:OU5_4691"/>
<dbReference type="AlphaFoldDB" id="A0A024EGU9"/>
<protein>
    <submittedName>
        <fullName evidence="4">Putative transposase domain protein</fullName>
    </submittedName>
</protein>
<dbReference type="EMBL" id="CP005960">
    <property type="protein sequence ID" value="AHZ71877.1"/>
    <property type="molecule type" value="Genomic_DNA"/>
</dbReference>
<evidence type="ECO:0000313" key="4">
    <source>
        <dbReference type="EMBL" id="AHZ71770.1"/>
    </source>
</evidence>
<dbReference type="InterPro" id="IPR002525">
    <property type="entry name" value="Transp_IS110-like_N"/>
</dbReference>
<feature type="domain" description="Transposase IS116/IS110/IS902 C-terminal" evidence="2">
    <location>
        <begin position="207"/>
        <end position="285"/>
    </location>
</feature>
<feature type="domain" description="Transposase IS110-like N-terminal" evidence="1">
    <location>
        <begin position="22"/>
        <end position="159"/>
    </location>
</feature>
<evidence type="ECO:0000313" key="3">
    <source>
        <dbReference type="EMBL" id="AHZ69955.1"/>
    </source>
</evidence>
<dbReference type="KEGG" id="pman:OU5_4798"/>
<dbReference type="GO" id="GO:0004803">
    <property type="term" value="F:transposase activity"/>
    <property type="evidence" value="ECO:0007669"/>
    <property type="project" value="InterPro"/>
</dbReference>
<dbReference type="PANTHER" id="PTHR33055:SF13">
    <property type="entry name" value="TRANSPOSASE"/>
    <property type="match status" value="1"/>
</dbReference>
<dbReference type="EMBL" id="CP005960">
    <property type="protein sequence ID" value="AHZ71770.1"/>
    <property type="molecule type" value="Genomic_DNA"/>
</dbReference>
<evidence type="ECO:0000259" key="2">
    <source>
        <dbReference type="Pfam" id="PF02371"/>
    </source>
</evidence>
<dbReference type="GO" id="GO:0003677">
    <property type="term" value="F:DNA binding"/>
    <property type="evidence" value="ECO:0007669"/>
    <property type="project" value="InterPro"/>
</dbReference>
<evidence type="ECO:0000259" key="1">
    <source>
        <dbReference type="Pfam" id="PF01548"/>
    </source>
</evidence>
<dbReference type="Pfam" id="PF01548">
    <property type="entry name" value="DEDD_Tnp_IS110"/>
    <property type="match status" value="1"/>
</dbReference>
<dbReference type="Proteomes" id="UP000026913">
    <property type="component" value="Chromosome"/>
</dbReference>
<sequence length="325" mass="36248">MLKPYLGGNPMAMPVSLSKPIVGVDVAKNELVIYQADNDLLKEIPNTKTSIKQWLNTLPGTVAIAIEATNIYHLDFADLAYEAGCAIYMVGGYELKHYREGVKIRAKTDALDAKLLARYLKNEAEELRPWTPPSPLYRQLLSLFRRRAALVQARVGLVQSWSNEPLLKAAFAEQVKSMQQLETLIEKTINDQLKEAGLLGQLKRCLKVEGIGFLTGARLITAFQRGDFRNADAFIAFLGMDLRVSKSGQKDGRRSLTKRGDPEARRLLHNAAMSASRTKAWKGFYEAQRARGFSTTEALVMLARKLARVAFALLKGQSEYQSKVS</sequence>
<dbReference type="KEGG" id="pman:OU5_2876"/>
<reference evidence="4 6" key="1">
    <citation type="journal article" date="2012" name="J. Bacteriol.">
        <title>Genome sequence of cold-adapted Pseudomonas mandelii strain JR-1.</title>
        <authorList>
            <person name="Jang S.H."/>
            <person name="Kim J."/>
            <person name="Kim J."/>
            <person name="Hong S."/>
            <person name="Lee C."/>
        </authorList>
    </citation>
    <scope>NUCLEOTIDE SEQUENCE [LARGE SCALE GENOMIC DNA]</scope>
    <source>
        <strain evidence="4 6">JR-1</strain>
    </source>
</reference>
<evidence type="ECO:0000313" key="5">
    <source>
        <dbReference type="EMBL" id="AHZ71877.1"/>
    </source>
</evidence>
<evidence type="ECO:0000313" key="6">
    <source>
        <dbReference type="Proteomes" id="UP000026913"/>
    </source>
</evidence>
<accession>A0A024EGU9</accession>